<keyword evidence="5" id="KW-0571">Peptide transport</keyword>
<reference evidence="10 11" key="1">
    <citation type="submission" date="2013-07" db="EMBL/GenBank/DDBJ databases">
        <title>The Genome Sequence of Kwoniella mangroviensis CBS10435.</title>
        <authorList>
            <consortium name="The Broad Institute Genome Sequencing Platform"/>
            <person name="Cuomo C."/>
            <person name="Litvintseva A."/>
            <person name="Chen Y."/>
            <person name="Heitman J."/>
            <person name="Sun S."/>
            <person name="Springer D."/>
            <person name="Dromer F."/>
            <person name="Young S.K."/>
            <person name="Zeng Q."/>
            <person name="Gargeya S."/>
            <person name="Fitzgerald M."/>
            <person name="Abouelleil A."/>
            <person name="Alvarado L."/>
            <person name="Berlin A.M."/>
            <person name="Chapman S.B."/>
            <person name="Dewar J."/>
            <person name="Goldberg J."/>
            <person name="Griggs A."/>
            <person name="Gujja S."/>
            <person name="Hansen M."/>
            <person name="Howarth C."/>
            <person name="Imamovic A."/>
            <person name="Larimer J."/>
            <person name="McCowan C."/>
            <person name="Murphy C."/>
            <person name="Pearson M."/>
            <person name="Priest M."/>
            <person name="Roberts A."/>
            <person name="Saif S."/>
            <person name="Shea T."/>
            <person name="Sykes S."/>
            <person name="Wortman J."/>
            <person name="Nusbaum C."/>
            <person name="Birren B."/>
        </authorList>
    </citation>
    <scope>NUCLEOTIDE SEQUENCE [LARGE SCALE GENOMIC DNA]</scope>
    <source>
        <strain evidence="10 11">CBS 10435</strain>
    </source>
</reference>
<organism evidence="10 11">
    <name type="scientific">Kwoniella mangroviensis CBS 10435</name>
    <dbReference type="NCBI Taxonomy" id="1331196"/>
    <lineage>
        <taxon>Eukaryota</taxon>
        <taxon>Fungi</taxon>
        <taxon>Dikarya</taxon>
        <taxon>Basidiomycota</taxon>
        <taxon>Agaricomycotina</taxon>
        <taxon>Tremellomycetes</taxon>
        <taxon>Tremellales</taxon>
        <taxon>Cryptococcaceae</taxon>
        <taxon>Kwoniella</taxon>
    </lineage>
</organism>
<evidence type="ECO:0000256" key="7">
    <source>
        <dbReference type="ARBA" id="ARBA00022989"/>
    </source>
</evidence>
<dbReference type="GO" id="GO:0035673">
    <property type="term" value="F:oligopeptide transmembrane transporter activity"/>
    <property type="evidence" value="ECO:0007669"/>
    <property type="project" value="InterPro"/>
</dbReference>
<dbReference type="InterPro" id="IPR004813">
    <property type="entry name" value="OPT"/>
</dbReference>
<reference evidence="11" key="2">
    <citation type="submission" date="2013-12" db="EMBL/GenBank/DDBJ databases">
        <title>Evolution of pathogenesis and genome organization in the Tremellales.</title>
        <authorList>
            <person name="Cuomo C."/>
            <person name="Litvintseva A."/>
            <person name="Heitman J."/>
            <person name="Chen Y."/>
            <person name="Sun S."/>
            <person name="Springer D."/>
            <person name="Dromer F."/>
            <person name="Young S."/>
            <person name="Zeng Q."/>
            <person name="Chapman S."/>
            <person name="Gujja S."/>
            <person name="Saif S."/>
            <person name="Birren B."/>
        </authorList>
    </citation>
    <scope>NUCLEOTIDE SEQUENCE [LARGE SCALE GENOMIC DNA]</scope>
    <source>
        <strain evidence="11">CBS 10435</strain>
    </source>
</reference>
<comment type="subcellular location">
    <subcellularLocation>
        <location evidence="1">Membrane</location>
        <topology evidence="1">Multi-pass membrane protein</topology>
    </subcellularLocation>
</comment>
<dbReference type="OrthoDB" id="9986677at2759"/>
<evidence type="ECO:0008006" key="12">
    <source>
        <dbReference type="Google" id="ProtNLM"/>
    </source>
</evidence>
<dbReference type="Pfam" id="PF03169">
    <property type="entry name" value="OPT"/>
    <property type="match status" value="1"/>
</dbReference>
<evidence type="ECO:0000256" key="3">
    <source>
        <dbReference type="ARBA" id="ARBA00022448"/>
    </source>
</evidence>
<evidence type="ECO:0000313" key="10">
    <source>
        <dbReference type="EMBL" id="OCF58918.1"/>
    </source>
</evidence>
<keyword evidence="4 9" id="KW-0812">Transmembrane</keyword>
<protein>
    <recommendedName>
        <fullName evidence="12">OPT family small oligopeptide transporter</fullName>
    </recommendedName>
</protein>
<name>A0A1B9ITQ1_9TREE</name>
<keyword evidence="8 9" id="KW-0472">Membrane</keyword>
<sequence length="82" mass="9074">MSYVFKRFPAWWNKYCYVLSIGLTVGAAISGVIQFFCITYPGGIMPSWWAKTVYVSGCDALGCPLNEMPEVGYFGPGPGEYL</sequence>
<dbReference type="InterPro" id="IPR004648">
    <property type="entry name" value="Oligpept_transpt"/>
</dbReference>
<evidence type="ECO:0000256" key="2">
    <source>
        <dbReference type="ARBA" id="ARBA00008807"/>
    </source>
</evidence>
<dbReference type="GO" id="GO:0016020">
    <property type="term" value="C:membrane"/>
    <property type="evidence" value="ECO:0007669"/>
    <property type="project" value="UniProtKB-SubCell"/>
</dbReference>
<dbReference type="EMBL" id="KI669461">
    <property type="protein sequence ID" value="OCF58918.1"/>
    <property type="molecule type" value="Genomic_DNA"/>
</dbReference>
<accession>A0A1B9ITQ1</accession>
<evidence type="ECO:0000256" key="6">
    <source>
        <dbReference type="ARBA" id="ARBA00022927"/>
    </source>
</evidence>
<keyword evidence="11" id="KW-1185">Reference proteome</keyword>
<evidence type="ECO:0000256" key="4">
    <source>
        <dbReference type="ARBA" id="ARBA00022692"/>
    </source>
</evidence>
<evidence type="ECO:0000256" key="1">
    <source>
        <dbReference type="ARBA" id="ARBA00004141"/>
    </source>
</evidence>
<keyword evidence="6" id="KW-0653">Protein transport</keyword>
<dbReference type="GO" id="GO:0015031">
    <property type="term" value="P:protein transport"/>
    <property type="evidence" value="ECO:0007669"/>
    <property type="project" value="UniProtKB-KW"/>
</dbReference>
<dbReference type="PANTHER" id="PTHR22601">
    <property type="entry name" value="ISP4 LIKE PROTEIN"/>
    <property type="match status" value="1"/>
</dbReference>
<keyword evidence="7 9" id="KW-1133">Transmembrane helix</keyword>
<comment type="similarity">
    <text evidence="2">Belongs to the oligopeptide OPT transporter family.</text>
</comment>
<keyword evidence="3" id="KW-0813">Transport</keyword>
<dbReference type="Proteomes" id="UP000092583">
    <property type="component" value="Unassembled WGS sequence"/>
</dbReference>
<evidence type="ECO:0000256" key="5">
    <source>
        <dbReference type="ARBA" id="ARBA00022856"/>
    </source>
</evidence>
<proteinExistence type="inferred from homology"/>
<dbReference type="AlphaFoldDB" id="A0A1B9ITQ1"/>
<gene>
    <name evidence="10" type="ORF">L486_03411</name>
</gene>
<evidence type="ECO:0000256" key="8">
    <source>
        <dbReference type="ARBA" id="ARBA00023136"/>
    </source>
</evidence>
<evidence type="ECO:0000256" key="9">
    <source>
        <dbReference type="SAM" id="Phobius"/>
    </source>
</evidence>
<feature type="transmembrane region" description="Helical" evidence="9">
    <location>
        <begin position="15"/>
        <end position="36"/>
    </location>
</feature>
<evidence type="ECO:0000313" key="11">
    <source>
        <dbReference type="Proteomes" id="UP000092583"/>
    </source>
</evidence>